<dbReference type="InterPro" id="IPR017853">
    <property type="entry name" value="GH"/>
</dbReference>
<dbReference type="InterPro" id="IPR031728">
    <property type="entry name" value="GlcAase_C"/>
</dbReference>
<dbReference type="InterPro" id="IPR052974">
    <property type="entry name" value="GH79_Enzymes"/>
</dbReference>
<proteinExistence type="predicted"/>
<reference evidence="2 3" key="1">
    <citation type="submission" date="2015-09" db="EMBL/GenBank/DDBJ databases">
        <title>Host preference determinants of Valsa canker pathogens revealed by comparative genomics.</title>
        <authorList>
            <person name="Yin Z."/>
            <person name="Huang L."/>
        </authorList>
    </citation>
    <scope>NUCLEOTIDE SEQUENCE [LARGE SCALE GENOMIC DNA]</scope>
    <source>
        <strain evidence="2 3">YSFL</strain>
    </source>
</reference>
<dbReference type="EMBL" id="LJZO01000078">
    <property type="protein sequence ID" value="ROV87653.1"/>
    <property type="molecule type" value="Genomic_DNA"/>
</dbReference>
<organism evidence="2 3">
    <name type="scientific">Cytospora chrysosperma</name>
    <name type="common">Cytospora canker fungus</name>
    <name type="synonym">Sphaeria chrysosperma</name>
    <dbReference type="NCBI Taxonomy" id="252740"/>
    <lineage>
        <taxon>Eukaryota</taxon>
        <taxon>Fungi</taxon>
        <taxon>Dikarya</taxon>
        <taxon>Ascomycota</taxon>
        <taxon>Pezizomycotina</taxon>
        <taxon>Sordariomycetes</taxon>
        <taxon>Sordariomycetidae</taxon>
        <taxon>Diaporthales</taxon>
        <taxon>Cytosporaceae</taxon>
        <taxon>Cytospora</taxon>
    </lineage>
</organism>
<feature type="domain" description="Beta-glucuronidase C-terminal" evidence="1">
    <location>
        <begin position="492"/>
        <end position="612"/>
    </location>
</feature>
<evidence type="ECO:0000313" key="3">
    <source>
        <dbReference type="Proteomes" id="UP000284375"/>
    </source>
</evidence>
<sequence length="656" mass="70374">MLALMLHGSRHGINYPETRDATLFLPIVNPRPSPHFNMRLDLIASDGSSTATSDFVHYMAMPTIHDTAYTKQDGRSFATLTMSFLYPLSLLLASAGTSMGHTTNIQVPANLATRALVRDVYGYSVEPVWLNSYVNSSLMATLLQGITGVTGKAPPIRIGGTTSDETYLIESLPGNDTSVETTDPETWNVTAAWYPTFADYFPEGTEFVYCLNFADNSSGWANAQGQARAVWEALGGQLVLFELGNEIDHFASKGWRAQGWGVAEYIPQFSNLTASIQNSSWYTEAGDAAPKFQAAVFADPPWVPDQQDDMDDFDIVNLTRAGLVDPENEVIETYSVHLYPQSTCDSERWLRMRLDLLSNHTTLWLNVSQYVPQVAAADAANTALVFGETNSVSCSGRSGISDTFGAALWSVDYVLMASSIGMPHVYFHLGAESEYSAFTPLPYELDNETLSSGIRANFYSHYFVAKVVEGLGDDESYGIAALPGANSSDLSGYAIYRGDALAKLVFLDMGVWNSTLGLSNPSTLSSTDGTVFSVGARPTYNMTVASSWSPGQNVSIVRLQGPGTNAKSLVSVSGVTFDTSTGEKLGPEAEEYVEVGDGGVVSFHMAQAEGVLLQVVTNGTNSSGGGSSPVQNDGMAGGLSQVCLLVMVLSTLVVLA</sequence>
<dbReference type="Gene3D" id="3.20.20.80">
    <property type="entry name" value="Glycosidases"/>
    <property type="match status" value="1"/>
</dbReference>
<evidence type="ECO:0000313" key="2">
    <source>
        <dbReference type="EMBL" id="ROV87653.1"/>
    </source>
</evidence>
<name>A0A423V9S1_CYTCH</name>
<comment type="caution">
    <text evidence="2">The sequence shown here is derived from an EMBL/GenBank/DDBJ whole genome shotgun (WGS) entry which is preliminary data.</text>
</comment>
<dbReference type="Proteomes" id="UP000284375">
    <property type="component" value="Unassembled WGS sequence"/>
</dbReference>
<dbReference type="OrthoDB" id="6503935at2759"/>
<dbReference type="PANTHER" id="PTHR36183:SF2">
    <property type="entry name" value="BETA-GLUCURONIDASE C-TERMINAL DOMAIN-CONTAINING PROTEIN"/>
    <property type="match status" value="1"/>
</dbReference>
<evidence type="ECO:0000259" key="1">
    <source>
        <dbReference type="Pfam" id="PF16862"/>
    </source>
</evidence>
<dbReference type="AlphaFoldDB" id="A0A423V9S1"/>
<gene>
    <name evidence="2" type="ORF">VSDG_09663</name>
</gene>
<dbReference type="PANTHER" id="PTHR36183">
    <property type="entry name" value="BETA-GLUCURONIDASE"/>
    <property type="match status" value="1"/>
</dbReference>
<keyword evidence="3" id="KW-1185">Reference proteome</keyword>
<protein>
    <recommendedName>
        <fullName evidence="1">Beta-glucuronidase C-terminal domain-containing protein</fullName>
    </recommendedName>
</protein>
<dbReference type="Pfam" id="PF16862">
    <property type="entry name" value="Glyco_hydro_79C"/>
    <property type="match status" value="1"/>
</dbReference>
<dbReference type="SUPFAM" id="SSF51445">
    <property type="entry name" value="(Trans)glycosidases"/>
    <property type="match status" value="1"/>
</dbReference>
<accession>A0A423V9S1</accession>